<dbReference type="RefSeq" id="WP_072844794.1">
    <property type="nucleotide sequence ID" value="NZ_FNAB01000004.1"/>
</dbReference>
<evidence type="ECO:0000313" key="2">
    <source>
        <dbReference type="EMBL" id="SDD33996.1"/>
    </source>
</evidence>
<feature type="transmembrane region" description="Helical" evidence="1">
    <location>
        <begin position="138"/>
        <end position="159"/>
    </location>
</feature>
<gene>
    <name evidence="2" type="ORF">SAMN05444580_1046</name>
</gene>
<proteinExistence type="predicted"/>
<dbReference type="EMBL" id="FNAB01000004">
    <property type="protein sequence ID" value="SDD33996.1"/>
    <property type="molecule type" value="Genomic_DNA"/>
</dbReference>
<dbReference type="Proteomes" id="UP000199417">
    <property type="component" value="Unassembled WGS sequence"/>
</dbReference>
<organism evidence="2 3">
    <name type="scientific">Rhodococcus tukisamuensis</name>
    <dbReference type="NCBI Taxonomy" id="168276"/>
    <lineage>
        <taxon>Bacteria</taxon>
        <taxon>Bacillati</taxon>
        <taxon>Actinomycetota</taxon>
        <taxon>Actinomycetes</taxon>
        <taxon>Mycobacteriales</taxon>
        <taxon>Nocardiaceae</taxon>
        <taxon>Rhodococcus</taxon>
    </lineage>
</organism>
<dbReference type="STRING" id="168276.SAMN05444580_1046"/>
<keyword evidence="1" id="KW-1133">Transmembrane helix</keyword>
<evidence type="ECO:0000256" key="1">
    <source>
        <dbReference type="SAM" id="Phobius"/>
    </source>
</evidence>
<accession>A0A1G6TZY4</accession>
<keyword evidence="1" id="KW-0472">Membrane</keyword>
<dbReference type="AlphaFoldDB" id="A0A1G6TZY4"/>
<sequence length="169" mass="17723">MPAALTFAFLPAPADIPPEVNIDTVVADLADDGVSAPSADVPGLQAVVARAREHGLDVKIVVLERNPGRDEQLRDIATAVGKHEDGTVLVLSPSWVGSYTNTLPRVAVEDAQDKAYTGNAVQSASNYVDELIAPGESYGLITVGVLVLAGGAAAATWVLRRRRADRDGR</sequence>
<name>A0A1G6TZY4_9NOCA</name>
<reference evidence="2 3" key="1">
    <citation type="submission" date="2016-10" db="EMBL/GenBank/DDBJ databases">
        <authorList>
            <person name="de Groot N.N."/>
        </authorList>
    </citation>
    <scope>NUCLEOTIDE SEQUENCE [LARGE SCALE GENOMIC DNA]</scope>
    <source>
        <strain evidence="2 3">JCM 11308</strain>
    </source>
</reference>
<protein>
    <submittedName>
        <fullName evidence="2">Uncharacterized protein</fullName>
    </submittedName>
</protein>
<evidence type="ECO:0000313" key="3">
    <source>
        <dbReference type="Proteomes" id="UP000199417"/>
    </source>
</evidence>
<keyword evidence="3" id="KW-1185">Reference proteome</keyword>
<dbReference type="InterPro" id="IPR046498">
    <property type="entry name" value="Rv1476-like"/>
</dbReference>
<keyword evidence="1" id="KW-0812">Transmembrane</keyword>
<dbReference type="Pfam" id="PF20381">
    <property type="entry name" value="Rv1476"/>
    <property type="match status" value="1"/>
</dbReference>